<name>A0A6I4WKB8_9ACTN</name>
<keyword evidence="3" id="KW-1185">Reference proteome</keyword>
<protein>
    <submittedName>
        <fullName evidence="2">Nuclear transport factor 2 family protein</fullName>
    </submittedName>
</protein>
<dbReference type="RefSeq" id="WP_161105592.1">
    <property type="nucleotide sequence ID" value="NZ_JBHLYI010000008.1"/>
</dbReference>
<dbReference type="Gene3D" id="3.10.450.50">
    <property type="match status" value="1"/>
</dbReference>
<dbReference type="AlphaFoldDB" id="A0A6I4WKB8"/>
<dbReference type="CDD" id="cd00531">
    <property type="entry name" value="NTF2_like"/>
    <property type="match status" value="1"/>
</dbReference>
<proteinExistence type="predicted"/>
<comment type="caution">
    <text evidence="2">The sequence shown here is derived from an EMBL/GenBank/DDBJ whole genome shotgun (WGS) entry which is preliminary data.</text>
</comment>
<dbReference type="EMBL" id="WUTW01000007">
    <property type="protein sequence ID" value="MXQ67404.1"/>
    <property type="molecule type" value="Genomic_DNA"/>
</dbReference>
<evidence type="ECO:0000313" key="3">
    <source>
        <dbReference type="Proteomes" id="UP000431901"/>
    </source>
</evidence>
<evidence type="ECO:0000313" key="2">
    <source>
        <dbReference type="EMBL" id="MXQ67404.1"/>
    </source>
</evidence>
<dbReference type="InterPro" id="IPR032710">
    <property type="entry name" value="NTF2-like_dom_sf"/>
</dbReference>
<dbReference type="OrthoDB" id="981191at2"/>
<feature type="domain" description="SnoaL-like" evidence="1">
    <location>
        <begin position="12"/>
        <end position="156"/>
    </location>
</feature>
<organism evidence="2 3">
    <name type="scientific">Actinomadura rayongensis</name>
    <dbReference type="NCBI Taxonomy" id="1429076"/>
    <lineage>
        <taxon>Bacteria</taxon>
        <taxon>Bacillati</taxon>
        <taxon>Actinomycetota</taxon>
        <taxon>Actinomycetes</taxon>
        <taxon>Streptosporangiales</taxon>
        <taxon>Thermomonosporaceae</taxon>
        <taxon>Actinomadura</taxon>
    </lineage>
</organism>
<sequence length="169" mass="18316">MSTEVQAPPKIAERQIDEVTARYVRAADHRDGRAMAALFTDDAVVEIRYTGAGESELLGTVRGAEAIGHAVAGMMAPHPPLGWSHHTTFNHLVEVDGETATNDAQFVVYNVVGRARPAEGWPPDASGAQGSITPIESGYVRSRLSRVDGRWLITELVISHDLPYAFPQD</sequence>
<reference evidence="2 3" key="1">
    <citation type="submission" date="2019-12" db="EMBL/GenBank/DDBJ databases">
        <title>Nocardia macrotermitis sp. nov. and Nocardia aurantia sp. nov., isolated from the gut of the fungus growing-termite Macrotermes natalensis.</title>
        <authorList>
            <person name="Christine B."/>
            <person name="Rene B."/>
        </authorList>
    </citation>
    <scope>NUCLEOTIDE SEQUENCE [LARGE SCALE GENOMIC DNA]</scope>
    <source>
        <strain evidence="2 3">DSM 102126</strain>
    </source>
</reference>
<dbReference type="SUPFAM" id="SSF54427">
    <property type="entry name" value="NTF2-like"/>
    <property type="match status" value="1"/>
</dbReference>
<evidence type="ECO:0000259" key="1">
    <source>
        <dbReference type="Pfam" id="PF13577"/>
    </source>
</evidence>
<dbReference type="InterPro" id="IPR037401">
    <property type="entry name" value="SnoaL-like"/>
</dbReference>
<dbReference type="Pfam" id="PF13577">
    <property type="entry name" value="SnoaL_4"/>
    <property type="match status" value="1"/>
</dbReference>
<dbReference type="Proteomes" id="UP000431901">
    <property type="component" value="Unassembled WGS sequence"/>
</dbReference>
<gene>
    <name evidence="2" type="ORF">GQ466_25635</name>
</gene>
<accession>A0A6I4WKB8</accession>